<dbReference type="RefSeq" id="WP_101718586.1">
    <property type="nucleotide sequence ID" value="NZ_PJRS01000023.1"/>
</dbReference>
<evidence type="ECO:0000256" key="2">
    <source>
        <dbReference type="SAM" id="Phobius"/>
    </source>
</evidence>
<organism evidence="3 4">
    <name type="scientific">Caulobacter zeae</name>
    <dbReference type="NCBI Taxonomy" id="2055137"/>
    <lineage>
        <taxon>Bacteria</taxon>
        <taxon>Pseudomonadati</taxon>
        <taxon>Pseudomonadota</taxon>
        <taxon>Alphaproteobacteria</taxon>
        <taxon>Caulobacterales</taxon>
        <taxon>Caulobacteraceae</taxon>
        <taxon>Caulobacter</taxon>
    </lineage>
</organism>
<proteinExistence type="predicted"/>
<keyword evidence="2" id="KW-0472">Membrane</keyword>
<keyword evidence="2" id="KW-0812">Transmembrane</keyword>
<dbReference type="Proteomes" id="UP000234479">
    <property type="component" value="Unassembled WGS sequence"/>
</dbReference>
<gene>
    <name evidence="3" type="ORF">SGCZBJ_13840</name>
</gene>
<evidence type="ECO:0000313" key="3">
    <source>
        <dbReference type="EMBL" id="PLR24354.1"/>
    </source>
</evidence>
<evidence type="ECO:0000313" key="4">
    <source>
        <dbReference type="Proteomes" id="UP000234479"/>
    </source>
</evidence>
<evidence type="ECO:0000256" key="1">
    <source>
        <dbReference type="SAM" id="MobiDB-lite"/>
    </source>
</evidence>
<protein>
    <submittedName>
        <fullName evidence="3">Uncharacterized protein</fullName>
    </submittedName>
</protein>
<name>A0A2N5DE61_9CAUL</name>
<dbReference type="AlphaFoldDB" id="A0A2N5DE61"/>
<dbReference type="EMBL" id="PJRS01000023">
    <property type="protein sequence ID" value="PLR24354.1"/>
    <property type="molecule type" value="Genomic_DNA"/>
</dbReference>
<comment type="caution">
    <text evidence="3">The sequence shown here is derived from an EMBL/GenBank/DDBJ whole genome shotgun (WGS) entry which is preliminary data.</text>
</comment>
<feature type="transmembrane region" description="Helical" evidence="2">
    <location>
        <begin position="99"/>
        <end position="117"/>
    </location>
</feature>
<sequence>MAIQRGATRPVLLVIAVATLLAGTLDILDAFTFWGVTKAVPPPRILQSIASGLLGKAAFQRGAGTAALGLFLHYFIMSVMAALYVLAARRLPVLVRRPLLMGLAYGAATYVVMNYVVLPLSHVGPAAAFAWPRFINNLGAHLVLVGRSHRPGRPMGSRPSSTRNSRRRSRRNLTEHLCRKTRKQSLFLTKYRRSRIAIKLALRLMRQTVACVNHYNH</sequence>
<feature type="region of interest" description="Disordered" evidence="1">
    <location>
        <begin position="149"/>
        <end position="173"/>
    </location>
</feature>
<reference evidence="3 4" key="1">
    <citation type="submission" date="2017-12" db="EMBL/GenBank/DDBJ databases">
        <title>The genome sequence of Caulobacter sp. 410.</title>
        <authorList>
            <person name="Gao J."/>
            <person name="Mao X."/>
            <person name="Sun J."/>
        </authorList>
    </citation>
    <scope>NUCLEOTIDE SEQUENCE [LARGE SCALE GENOMIC DNA]</scope>
    <source>
        <strain evidence="3 4">410</strain>
    </source>
</reference>
<keyword evidence="2" id="KW-1133">Transmembrane helix</keyword>
<keyword evidence="4" id="KW-1185">Reference proteome</keyword>
<accession>A0A2N5DE61</accession>
<dbReference type="OrthoDB" id="118190at2"/>
<feature type="transmembrane region" description="Helical" evidence="2">
    <location>
        <begin position="63"/>
        <end position="87"/>
    </location>
</feature>